<protein>
    <submittedName>
        <fullName evidence="1">Uncharacterized protein</fullName>
    </submittedName>
</protein>
<dbReference type="Gene3D" id="3.40.50.300">
    <property type="entry name" value="P-loop containing nucleotide triphosphate hydrolases"/>
    <property type="match status" value="1"/>
</dbReference>
<name>A0A0F8YHH8_9ZZZZ</name>
<reference evidence="1" key="1">
    <citation type="journal article" date="2015" name="Nature">
        <title>Complex archaea that bridge the gap between prokaryotes and eukaryotes.</title>
        <authorList>
            <person name="Spang A."/>
            <person name="Saw J.H."/>
            <person name="Jorgensen S.L."/>
            <person name="Zaremba-Niedzwiedzka K."/>
            <person name="Martijn J."/>
            <person name="Lind A.E."/>
            <person name="van Eijk R."/>
            <person name="Schleper C."/>
            <person name="Guy L."/>
            <person name="Ettema T.J."/>
        </authorList>
    </citation>
    <scope>NUCLEOTIDE SEQUENCE</scope>
</reference>
<feature type="non-terminal residue" evidence="1">
    <location>
        <position position="254"/>
    </location>
</feature>
<proteinExistence type="predicted"/>
<dbReference type="AlphaFoldDB" id="A0A0F8YHH8"/>
<accession>A0A0F8YHH8</accession>
<evidence type="ECO:0000313" key="1">
    <source>
        <dbReference type="EMBL" id="KKK80847.1"/>
    </source>
</evidence>
<organism evidence="1">
    <name type="scientific">marine sediment metagenome</name>
    <dbReference type="NCBI Taxonomy" id="412755"/>
    <lineage>
        <taxon>unclassified sequences</taxon>
        <taxon>metagenomes</taxon>
        <taxon>ecological metagenomes</taxon>
    </lineage>
</organism>
<gene>
    <name evidence="1" type="ORF">LCGC14_2819370</name>
</gene>
<comment type="caution">
    <text evidence="1">The sequence shown here is derived from an EMBL/GenBank/DDBJ whole genome shotgun (WGS) entry which is preliminary data.</text>
</comment>
<sequence>MSAAAKKRAYKPAKAPACPVPSCKGGLEHARTHWRCDRCGQNVIRPQGGPQEAASASSADIVIYGGAAGGGKSWALVFEAARYIRTPAYSAIIFRRTTKQVTGGGSMWEEASSLYPTMGGVGREHRLDWRFRTDDERRPSVIEFGHIEHQKNKLDYQGKEFAFIGFDELTHFTETQFWYLQTRARSTTGVRPRVWGTCNPDSESWVRKLIDWWIGDDGFPIAKRSGNVRWFARMPDDSLLWGDSKKIVLEQGVK</sequence>
<dbReference type="EMBL" id="LAZR01053391">
    <property type="protein sequence ID" value="KKK80847.1"/>
    <property type="molecule type" value="Genomic_DNA"/>
</dbReference>
<dbReference type="InterPro" id="IPR027417">
    <property type="entry name" value="P-loop_NTPase"/>
</dbReference>
<dbReference type="Pfam" id="PF03237">
    <property type="entry name" value="Terminase_6N"/>
    <property type="match status" value="1"/>
</dbReference>